<feature type="compositionally biased region" description="Basic and acidic residues" evidence="2">
    <location>
        <begin position="37"/>
        <end position="51"/>
    </location>
</feature>
<proteinExistence type="predicted"/>
<evidence type="ECO:0000313" key="4">
    <source>
        <dbReference type="Proteomes" id="UP000799324"/>
    </source>
</evidence>
<evidence type="ECO:0000256" key="2">
    <source>
        <dbReference type="SAM" id="MobiDB-lite"/>
    </source>
</evidence>
<dbReference type="AlphaFoldDB" id="A0A6A6TQ18"/>
<evidence type="ECO:0000256" key="1">
    <source>
        <dbReference type="SAM" id="Coils"/>
    </source>
</evidence>
<keyword evidence="4" id="KW-1185">Reference proteome</keyword>
<accession>A0A6A6TQ18</accession>
<feature type="region of interest" description="Disordered" evidence="2">
    <location>
        <begin position="1"/>
        <end position="143"/>
    </location>
</feature>
<organism evidence="3 4">
    <name type="scientific">Lophiostoma macrostomum CBS 122681</name>
    <dbReference type="NCBI Taxonomy" id="1314788"/>
    <lineage>
        <taxon>Eukaryota</taxon>
        <taxon>Fungi</taxon>
        <taxon>Dikarya</taxon>
        <taxon>Ascomycota</taxon>
        <taxon>Pezizomycotina</taxon>
        <taxon>Dothideomycetes</taxon>
        <taxon>Pleosporomycetidae</taxon>
        <taxon>Pleosporales</taxon>
        <taxon>Lophiostomataceae</taxon>
        <taxon>Lophiostoma</taxon>
    </lineage>
</organism>
<dbReference type="Proteomes" id="UP000799324">
    <property type="component" value="Unassembled WGS sequence"/>
</dbReference>
<gene>
    <name evidence="3" type="ORF">K491DRAFT_750763</name>
</gene>
<feature type="compositionally biased region" description="Polar residues" evidence="2">
    <location>
        <begin position="1"/>
        <end position="12"/>
    </location>
</feature>
<feature type="coiled-coil region" evidence="1">
    <location>
        <begin position="177"/>
        <end position="211"/>
    </location>
</feature>
<feature type="compositionally biased region" description="Basic residues" evidence="2">
    <location>
        <begin position="96"/>
        <end position="107"/>
    </location>
</feature>
<sequence length="233" mass="25490">MPLSDSNANESISDALREAKAHQHAWKAEIPLSRPRPQTEAHDGFLGRSSERPLNLPFRPAGTTTPGYDISKNLPARQSGSAFGGNGADGNGVHVKPPRPVKPKAKSKASPGTFPKFGNRVQGTRELDESSESEDSGAESVWSLSSDEEMEIDGCEGLQEGNVFLLGARVNAVAKKRTRTEQKAAKIQRKLERTQERVAKLAEMEEEMKATVKLWVDHSTHDEIVDAIVRDRA</sequence>
<keyword evidence="1" id="KW-0175">Coiled coil</keyword>
<dbReference type="EMBL" id="MU004296">
    <property type="protein sequence ID" value="KAF2660998.1"/>
    <property type="molecule type" value="Genomic_DNA"/>
</dbReference>
<reference evidence="3" key="1">
    <citation type="journal article" date="2020" name="Stud. Mycol.">
        <title>101 Dothideomycetes genomes: a test case for predicting lifestyles and emergence of pathogens.</title>
        <authorList>
            <person name="Haridas S."/>
            <person name="Albert R."/>
            <person name="Binder M."/>
            <person name="Bloem J."/>
            <person name="Labutti K."/>
            <person name="Salamov A."/>
            <person name="Andreopoulos B."/>
            <person name="Baker S."/>
            <person name="Barry K."/>
            <person name="Bills G."/>
            <person name="Bluhm B."/>
            <person name="Cannon C."/>
            <person name="Castanera R."/>
            <person name="Culley D."/>
            <person name="Daum C."/>
            <person name="Ezra D."/>
            <person name="Gonzalez J."/>
            <person name="Henrissat B."/>
            <person name="Kuo A."/>
            <person name="Liang C."/>
            <person name="Lipzen A."/>
            <person name="Lutzoni F."/>
            <person name="Magnuson J."/>
            <person name="Mondo S."/>
            <person name="Nolan M."/>
            <person name="Ohm R."/>
            <person name="Pangilinan J."/>
            <person name="Park H.-J."/>
            <person name="Ramirez L."/>
            <person name="Alfaro M."/>
            <person name="Sun H."/>
            <person name="Tritt A."/>
            <person name="Yoshinaga Y."/>
            <person name="Zwiers L.-H."/>
            <person name="Turgeon B."/>
            <person name="Goodwin S."/>
            <person name="Spatafora J."/>
            <person name="Crous P."/>
            <person name="Grigoriev I."/>
        </authorList>
    </citation>
    <scope>NUCLEOTIDE SEQUENCE</scope>
    <source>
        <strain evidence="3">CBS 122681</strain>
    </source>
</reference>
<name>A0A6A6TQ18_9PLEO</name>
<protein>
    <submittedName>
        <fullName evidence="3">Uncharacterized protein</fullName>
    </submittedName>
</protein>
<evidence type="ECO:0000313" key="3">
    <source>
        <dbReference type="EMBL" id="KAF2660998.1"/>
    </source>
</evidence>